<evidence type="ECO:0000313" key="2">
    <source>
        <dbReference type="EMBL" id="KAK2945426.1"/>
    </source>
</evidence>
<gene>
    <name evidence="2" type="ORF">BLNAU_19643</name>
</gene>
<evidence type="ECO:0008006" key="4">
    <source>
        <dbReference type="Google" id="ProtNLM"/>
    </source>
</evidence>
<feature type="compositionally biased region" description="Basic residues" evidence="1">
    <location>
        <begin position="944"/>
        <end position="955"/>
    </location>
</feature>
<organism evidence="2 3">
    <name type="scientific">Blattamonas nauphoetae</name>
    <dbReference type="NCBI Taxonomy" id="2049346"/>
    <lineage>
        <taxon>Eukaryota</taxon>
        <taxon>Metamonada</taxon>
        <taxon>Preaxostyla</taxon>
        <taxon>Oxymonadida</taxon>
        <taxon>Blattamonas</taxon>
    </lineage>
</organism>
<feature type="region of interest" description="Disordered" evidence="1">
    <location>
        <begin position="326"/>
        <end position="394"/>
    </location>
</feature>
<feature type="region of interest" description="Disordered" evidence="1">
    <location>
        <begin position="276"/>
        <end position="304"/>
    </location>
</feature>
<feature type="compositionally biased region" description="Basic and acidic residues" evidence="1">
    <location>
        <begin position="788"/>
        <end position="820"/>
    </location>
</feature>
<reference evidence="2 3" key="1">
    <citation type="journal article" date="2022" name="bioRxiv">
        <title>Genomics of Preaxostyla Flagellates Illuminates Evolutionary Transitions and the Path Towards Mitochondrial Loss.</title>
        <authorList>
            <person name="Novak L.V.F."/>
            <person name="Treitli S.C."/>
            <person name="Pyrih J."/>
            <person name="Halakuc P."/>
            <person name="Pipaliya S.V."/>
            <person name="Vacek V."/>
            <person name="Brzon O."/>
            <person name="Soukal P."/>
            <person name="Eme L."/>
            <person name="Dacks J.B."/>
            <person name="Karnkowska A."/>
            <person name="Elias M."/>
            <person name="Hampl V."/>
        </authorList>
    </citation>
    <scope>NUCLEOTIDE SEQUENCE [LARGE SCALE GENOMIC DNA]</scope>
    <source>
        <strain evidence="2">NAU3</strain>
        <tissue evidence="2">Gut</tissue>
    </source>
</reference>
<feature type="compositionally biased region" description="Basic and acidic residues" evidence="1">
    <location>
        <begin position="418"/>
        <end position="428"/>
    </location>
</feature>
<dbReference type="EMBL" id="JARBJD010000261">
    <property type="protein sequence ID" value="KAK2945426.1"/>
    <property type="molecule type" value="Genomic_DNA"/>
</dbReference>
<feature type="compositionally biased region" description="Basic and acidic residues" evidence="1">
    <location>
        <begin position="276"/>
        <end position="285"/>
    </location>
</feature>
<feature type="region of interest" description="Disordered" evidence="1">
    <location>
        <begin position="770"/>
        <end position="820"/>
    </location>
</feature>
<feature type="region of interest" description="Disordered" evidence="1">
    <location>
        <begin position="508"/>
        <end position="612"/>
    </location>
</feature>
<feature type="region of interest" description="Disordered" evidence="1">
    <location>
        <begin position="643"/>
        <end position="667"/>
    </location>
</feature>
<evidence type="ECO:0000313" key="3">
    <source>
        <dbReference type="Proteomes" id="UP001281761"/>
    </source>
</evidence>
<feature type="compositionally biased region" description="Basic and acidic residues" evidence="1">
    <location>
        <begin position="956"/>
        <end position="975"/>
    </location>
</feature>
<keyword evidence="3" id="KW-1185">Reference proteome</keyword>
<proteinExistence type="predicted"/>
<sequence>MESKVSAIVQSTHIPESFLSRVMASPPNTAVAAVGDFVLFDGGPSYSSNTPLSSPQSSSPQKWRSEGPSQTAGKQHAFVVGSVDHSNSTCTLLPLSALSSGERPASHLDHQAFSFLRTVSSKLHVPSMYREAFSSAGMASTPFFHPAAGTAQGETNLLMITRDKKELMLTKQRQKELDKTEEVRKERGKFAESLRQRDGRGLGMGMGDGTGVGEGQMKVGVGAGRDELRIALSHLTLVDDDRRGAGKRDNMMEGVRVWRWEEDKWKKNKQILARREERAQQERELGQLGETRSSSSDAHLVGSSHVFVSKGRTVREYRADELEKETIRRLTPSTPTKLHRLPRLVSSEGRREWKEEGRGEQGQDQTLKKDDAETKPWDGGEAKREAGAGVVRGYNNHESKVGVELLLASEQEVARLNLDEQKETERQNRARRRKERGKRVVEAEDDAEYHPSFENTARRGRVWKEIEIPQSYAVDESVLVERGVVGEKESELGVLLGVIAEEEAARALRRERKEQRRKKEAETNTRFFVTEEKDEKEDERKKKKRQTETRPLINPRSTNLLQMDTRHISGVEGKALGGSTNQKNGKRGEVEAAHSSDDDLSDSSDASSADVNEVTGRVLEEMARAERVSSLLDSLHSRPFIGGRQKKEKRVAEQTPGHSFGTASSSTWFGRPNKSKLLVPPADSVEVILPSSIRERMELLDEMKKMEKQEVEKSGKWSGMVEGNKVRMDGRRRKEGENENGDEMKHTMRQEKLKRKMEWINQTQRERMMGASDDDPALHLRGSTHEPGGGRERRDGSVERDFNDRMDTRGVRSSKRDDEMRQSIPCRVADVINLDTIRLLSHSIKPMERELEKERMKEKVFSQTPARIVHVKGRGDRQRRNADQELRASGIFTVPSPVGTGFSFGDGYIPSPTPPPASHATLAEPKIGPRRSSSVRGNKIEKTKKARKFVGRRKGSGGEKRRHEDAERVKEKENDDWSDEDCIGHVEKIVGKRQMADGVSWEYYCKWVKADGSDSFYVWLKGDDLLPSELEIFEAEKEAKKEEERQDSD</sequence>
<feature type="region of interest" description="Disordered" evidence="1">
    <location>
        <begin position="48"/>
        <end position="74"/>
    </location>
</feature>
<dbReference type="Proteomes" id="UP001281761">
    <property type="component" value="Unassembled WGS sequence"/>
</dbReference>
<feature type="compositionally biased region" description="Basic and acidic residues" evidence="1">
    <location>
        <begin position="348"/>
        <end position="386"/>
    </location>
</feature>
<evidence type="ECO:0000256" key="1">
    <source>
        <dbReference type="SAM" id="MobiDB-lite"/>
    </source>
</evidence>
<comment type="caution">
    <text evidence="2">The sequence shown here is derived from an EMBL/GenBank/DDBJ whole genome shotgun (WGS) entry which is preliminary data.</text>
</comment>
<feature type="compositionally biased region" description="Low complexity" evidence="1">
    <location>
        <begin position="48"/>
        <end position="60"/>
    </location>
</feature>
<feature type="region of interest" description="Disordered" evidence="1">
    <location>
        <begin position="913"/>
        <end position="975"/>
    </location>
</feature>
<feature type="compositionally biased region" description="Basic and acidic residues" evidence="1">
    <location>
        <begin position="586"/>
        <end position="597"/>
    </location>
</feature>
<feature type="compositionally biased region" description="Basic and acidic residues" evidence="1">
    <location>
        <begin position="508"/>
        <end position="533"/>
    </location>
</feature>
<feature type="region of interest" description="Disordered" evidence="1">
    <location>
        <begin position="418"/>
        <end position="447"/>
    </location>
</feature>
<name>A0ABQ9X0W9_9EUKA</name>
<protein>
    <recommendedName>
        <fullName evidence="4">Chromo domain-containing protein</fullName>
    </recommendedName>
</protein>
<accession>A0ABQ9X0W9</accession>